<accession>A0ABX8L4C5</accession>
<dbReference type="EMBL" id="CP077365">
    <property type="protein sequence ID" value="QXB46635.1"/>
    <property type="molecule type" value="Genomic_DNA"/>
</dbReference>
<name>A0ABX8L4C5_9GAMM</name>
<feature type="transmembrane region" description="Helical" evidence="1">
    <location>
        <begin position="39"/>
        <end position="62"/>
    </location>
</feature>
<sequence>MKEPLKTNESNLSQTLILDVSKVKSPIELRVDQITDYGALTFTLIISAIVSAITAFVTIYLVTKSNNQLIKSQKDQNERQLIKQEEFLVRQIESQENQKNKELNTHSKQIWIDKIRELAAQFLYNTNRVVMQAFSTVNTYNTYKKNQSTYEEVSKNFDETKTIIRNLEIAAISIDLSLEGNNTIDDEIKELLTEIIKHIKTLNSSVLDNFTEKRDFQLIDYSTLKTLPEVDKIYELEIKLKKKFIELFKEKRNFLNE</sequence>
<reference evidence="2 3" key="1">
    <citation type="submission" date="2021-06" db="EMBL/GenBank/DDBJ databases">
        <title>FDA dAtabase for Regulatory Grade micrObial Sequences (FDA-ARGOS): Supporting development and validation of Infectious Disease Dx tests.</title>
        <authorList>
            <person name="Sproer C."/>
            <person name="Gronow S."/>
            <person name="Severitt S."/>
            <person name="Schroder I."/>
            <person name="Tallon L."/>
            <person name="Sadzewicz L."/>
            <person name="Zhao X."/>
            <person name="Boylan J."/>
            <person name="Ott S."/>
            <person name="Bowen H."/>
            <person name="Vavikolanu K."/>
            <person name="Mehta A."/>
            <person name="Aluvathingal J."/>
            <person name="Nadendla S."/>
            <person name="Lowell S."/>
            <person name="Myers T."/>
            <person name="Yan Y."/>
        </authorList>
    </citation>
    <scope>NUCLEOTIDE SEQUENCE [LARGE SCALE GENOMIC DNA]</scope>
    <source>
        <strain evidence="2 3">FDAARGOS 1400</strain>
    </source>
</reference>
<dbReference type="RefSeq" id="WP_216985055.1">
    <property type="nucleotide sequence ID" value="NZ_CP077365.1"/>
</dbReference>
<dbReference type="Proteomes" id="UP000683517">
    <property type="component" value="Chromosome"/>
</dbReference>
<keyword evidence="1" id="KW-1133">Transmembrane helix</keyword>
<evidence type="ECO:0000256" key="1">
    <source>
        <dbReference type="SAM" id="Phobius"/>
    </source>
</evidence>
<organism evidence="2 3">
    <name type="scientific">Acinetobacter seifertii</name>
    <dbReference type="NCBI Taxonomy" id="1530123"/>
    <lineage>
        <taxon>Bacteria</taxon>
        <taxon>Pseudomonadati</taxon>
        <taxon>Pseudomonadota</taxon>
        <taxon>Gammaproteobacteria</taxon>
        <taxon>Moraxellales</taxon>
        <taxon>Moraxellaceae</taxon>
        <taxon>Acinetobacter</taxon>
        <taxon>Acinetobacter calcoaceticus/baumannii complex</taxon>
    </lineage>
</organism>
<proteinExistence type="predicted"/>
<protein>
    <submittedName>
        <fullName evidence="2">Uncharacterized protein</fullName>
    </submittedName>
</protein>
<keyword evidence="1" id="KW-0472">Membrane</keyword>
<keyword evidence="1" id="KW-0812">Transmembrane</keyword>
<evidence type="ECO:0000313" key="3">
    <source>
        <dbReference type="Proteomes" id="UP000683517"/>
    </source>
</evidence>
<keyword evidence="3" id="KW-1185">Reference proteome</keyword>
<gene>
    <name evidence="2" type="ORF">I6L30_01075</name>
</gene>
<evidence type="ECO:0000313" key="2">
    <source>
        <dbReference type="EMBL" id="QXB46635.1"/>
    </source>
</evidence>